<protein>
    <submittedName>
        <fullName evidence="2">Uncharacterized protein</fullName>
    </submittedName>
</protein>
<organism evidence="2">
    <name type="scientific">Anguilla anguilla</name>
    <name type="common">European freshwater eel</name>
    <name type="synonym">Muraena anguilla</name>
    <dbReference type="NCBI Taxonomy" id="7936"/>
    <lineage>
        <taxon>Eukaryota</taxon>
        <taxon>Metazoa</taxon>
        <taxon>Chordata</taxon>
        <taxon>Craniata</taxon>
        <taxon>Vertebrata</taxon>
        <taxon>Euteleostomi</taxon>
        <taxon>Actinopterygii</taxon>
        <taxon>Neopterygii</taxon>
        <taxon>Teleostei</taxon>
        <taxon>Anguilliformes</taxon>
        <taxon>Anguillidae</taxon>
        <taxon>Anguilla</taxon>
    </lineage>
</organism>
<dbReference type="EMBL" id="GBXM01064211">
    <property type="protein sequence ID" value="JAH44366.1"/>
    <property type="molecule type" value="Transcribed_RNA"/>
</dbReference>
<reference evidence="2" key="2">
    <citation type="journal article" date="2015" name="Fish Shellfish Immunol.">
        <title>Early steps in the European eel (Anguilla anguilla)-Vibrio vulnificus interaction in the gills: Role of the RtxA13 toxin.</title>
        <authorList>
            <person name="Callol A."/>
            <person name="Pajuelo D."/>
            <person name="Ebbesson L."/>
            <person name="Teles M."/>
            <person name="MacKenzie S."/>
            <person name="Amaro C."/>
        </authorList>
    </citation>
    <scope>NUCLEOTIDE SEQUENCE</scope>
</reference>
<proteinExistence type="predicted"/>
<name>A0A0E9SST7_ANGAN</name>
<evidence type="ECO:0000313" key="2">
    <source>
        <dbReference type="EMBL" id="JAH44366.1"/>
    </source>
</evidence>
<accession>A0A0E9SST7</accession>
<reference evidence="2" key="1">
    <citation type="submission" date="2014-11" db="EMBL/GenBank/DDBJ databases">
        <authorList>
            <person name="Amaro Gonzalez C."/>
        </authorList>
    </citation>
    <scope>NUCLEOTIDE SEQUENCE</scope>
</reference>
<sequence>MEQICTSVHLVSLKYWLCNIFALCSCTAPLESIQTPSLFPQFVMLQPDSKID</sequence>
<evidence type="ECO:0000256" key="1">
    <source>
        <dbReference type="SAM" id="SignalP"/>
    </source>
</evidence>
<feature type="signal peptide" evidence="1">
    <location>
        <begin position="1"/>
        <end position="32"/>
    </location>
</feature>
<dbReference type="AlphaFoldDB" id="A0A0E9SST7"/>
<keyword evidence="1" id="KW-0732">Signal</keyword>
<feature type="chain" id="PRO_5002432340" evidence="1">
    <location>
        <begin position="33"/>
        <end position="52"/>
    </location>
</feature>